<reference evidence="1 2" key="1">
    <citation type="submission" date="2018-06" db="EMBL/GenBank/DDBJ databases">
        <title>Genomic Encyclopedia of Type Strains, Phase IV (KMG-IV): sequencing the most valuable type-strain genomes for metagenomic binning, comparative biology and taxonomic classification.</title>
        <authorList>
            <person name="Goeker M."/>
        </authorList>
    </citation>
    <scope>NUCLEOTIDE SEQUENCE [LARGE SCALE GENOMIC DNA]</scope>
    <source>
        <strain evidence="1 2">DSM 45479</strain>
    </source>
</reference>
<evidence type="ECO:0000313" key="1">
    <source>
        <dbReference type="EMBL" id="RAS67131.1"/>
    </source>
</evidence>
<protein>
    <submittedName>
        <fullName evidence="1">Uncharacterized protein</fullName>
    </submittedName>
</protein>
<dbReference type="EMBL" id="QLTT01000003">
    <property type="protein sequence ID" value="RAS67131.1"/>
    <property type="molecule type" value="Genomic_DNA"/>
</dbReference>
<comment type="caution">
    <text evidence="1">The sequence shown here is derived from an EMBL/GenBank/DDBJ whole genome shotgun (WGS) entry which is preliminary data.</text>
</comment>
<gene>
    <name evidence="1" type="ORF">C8D87_103470</name>
</gene>
<sequence length="47" mass="5084">MLKPLSSQRISPANLAIHLHFHQSGKIGLTDFPMDVDLNTIAGAAQK</sequence>
<name>A0ABX9ED47_9PSEU</name>
<keyword evidence="2" id="KW-1185">Reference proteome</keyword>
<organism evidence="1 2">
    <name type="scientific">Lentzea atacamensis</name>
    <dbReference type="NCBI Taxonomy" id="531938"/>
    <lineage>
        <taxon>Bacteria</taxon>
        <taxon>Bacillati</taxon>
        <taxon>Actinomycetota</taxon>
        <taxon>Actinomycetes</taxon>
        <taxon>Pseudonocardiales</taxon>
        <taxon>Pseudonocardiaceae</taxon>
        <taxon>Lentzea</taxon>
    </lineage>
</organism>
<proteinExistence type="predicted"/>
<evidence type="ECO:0000313" key="2">
    <source>
        <dbReference type="Proteomes" id="UP000248714"/>
    </source>
</evidence>
<accession>A0ABX9ED47</accession>
<dbReference type="Proteomes" id="UP000248714">
    <property type="component" value="Unassembled WGS sequence"/>
</dbReference>